<dbReference type="Proteomes" id="UP000324781">
    <property type="component" value="Unassembled WGS sequence"/>
</dbReference>
<evidence type="ECO:0000313" key="1">
    <source>
        <dbReference type="EMBL" id="SHI70630.1"/>
    </source>
</evidence>
<organism evidence="1 2">
    <name type="scientific">Thermoclostridium caenicola</name>
    <dbReference type="NCBI Taxonomy" id="659425"/>
    <lineage>
        <taxon>Bacteria</taxon>
        <taxon>Bacillati</taxon>
        <taxon>Bacillota</taxon>
        <taxon>Clostridia</taxon>
        <taxon>Eubacteriales</taxon>
        <taxon>Oscillospiraceae</taxon>
        <taxon>Thermoclostridium</taxon>
    </lineage>
</organism>
<keyword evidence="2" id="KW-1185">Reference proteome</keyword>
<gene>
    <name evidence="1" type="ORF">SAMN05444373_100728</name>
</gene>
<accession>A0A1M6DBW1</accession>
<sequence>MVIQEGRALTKEDTHACVVNAALMEINGLKIGDRITVELCDKLLMQHGVLGATAVIPERYGKPVKTVELEIVGSYLDIDAQYERDASDWWCYTPNTLFVPLSLLPVEPPADYPIRPGEFSMVIEDAYQIEAFLNAAEPLAKEMGLKLRFSDRGWMR</sequence>
<evidence type="ECO:0000313" key="2">
    <source>
        <dbReference type="Proteomes" id="UP000324781"/>
    </source>
</evidence>
<dbReference type="AlphaFoldDB" id="A0A1M6DBW1"/>
<reference evidence="1 2" key="1">
    <citation type="submission" date="2016-11" db="EMBL/GenBank/DDBJ databases">
        <authorList>
            <person name="Varghese N."/>
            <person name="Submissions S."/>
        </authorList>
    </citation>
    <scope>NUCLEOTIDE SEQUENCE [LARGE SCALE GENOMIC DNA]</scope>
    <source>
        <strain evidence="1 2">DSM 19027</strain>
    </source>
</reference>
<proteinExistence type="predicted"/>
<dbReference type="EMBL" id="FQZP01000007">
    <property type="protein sequence ID" value="SHI70630.1"/>
    <property type="molecule type" value="Genomic_DNA"/>
</dbReference>
<name>A0A1M6DBW1_9FIRM</name>
<dbReference type="OrthoDB" id="9812886at2"/>
<protein>
    <submittedName>
        <fullName evidence="1">Uncharacterized protein</fullName>
    </submittedName>
</protein>
<dbReference type="RefSeq" id="WP_149677988.1">
    <property type="nucleotide sequence ID" value="NZ_DAONMB010000013.1"/>
</dbReference>